<accession>A0A4V2F309</accession>
<dbReference type="EMBL" id="SGXC01000002">
    <property type="protein sequence ID" value="RZS80754.1"/>
    <property type="molecule type" value="Genomic_DNA"/>
</dbReference>
<comment type="caution">
    <text evidence="6">The sequence shown here is derived from an EMBL/GenBank/DDBJ whole genome shotgun (WGS) entry which is preliminary data.</text>
</comment>
<dbReference type="Pfam" id="PF02633">
    <property type="entry name" value="Creatininase"/>
    <property type="match status" value="1"/>
</dbReference>
<dbReference type="Gene3D" id="3.40.50.10310">
    <property type="entry name" value="Creatininase"/>
    <property type="match status" value="1"/>
</dbReference>
<keyword evidence="2" id="KW-0479">Metal-binding</keyword>
<evidence type="ECO:0000256" key="4">
    <source>
        <dbReference type="ARBA" id="ARBA00022833"/>
    </source>
</evidence>
<keyword evidence="7" id="KW-1185">Reference proteome</keyword>
<dbReference type="PANTHER" id="PTHR35005:SF1">
    <property type="entry name" value="2-AMINO-5-FORMYLAMINO-6-RIBOSYLAMINOPYRIMIDIN-4(3H)-ONE 5'-MONOPHOSPHATE DEFORMYLASE"/>
    <property type="match status" value="1"/>
</dbReference>
<gene>
    <name evidence="6" type="ORF">EV675_3366</name>
</gene>
<dbReference type="InterPro" id="IPR003785">
    <property type="entry name" value="Creatininase/forma_Hydrolase"/>
</dbReference>
<name>A0A4V2F309_9BURK</name>
<dbReference type="InterPro" id="IPR024087">
    <property type="entry name" value="Creatininase-like_sf"/>
</dbReference>
<dbReference type="PANTHER" id="PTHR35005">
    <property type="entry name" value="3-DEHYDRO-SCYLLO-INOSOSE HYDROLASE"/>
    <property type="match status" value="1"/>
</dbReference>
<keyword evidence="3 6" id="KW-0378">Hydrolase</keyword>
<proteinExistence type="inferred from homology"/>
<reference evidence="6 7" key="1">
    <citation type="submission" date="2019-02" db="EMBL/GenBank/DDBJ databases">
        <title>Genomic Encyclopedia of Type Strains, Phase IV (KMG-IV): sequencing the most valuable type-strain genomes for metagenomic binning, comparative biology and taxonomic classification.</title>
        <authorList>
            <person name="Goeker M."/>
        </authorList>
    </citation>
    <scope>NUCLEOTIDE SEQUENCE [LARGE SCALE GENOMIC DNA]</scope>
    <source>
        <strain evidence="6 7">K24</strain>
    </source>
</reference>
<dbReference type="OrthoDB" id="9801445at2"/>
<dbReference type="GO" id="GO:0009231">
    <property type="term" value="P:riboflavin biosynthetic process"/>
    <property type="evidence" value="ECO:0007669"/>
    <property type="project" value="TreeGrafter"/>
</dbReference>
<dbReference type="GO" id="GO:0016811">
    <property type="term" value="F:hydrolase activity, acting on carbon-nitrogen (but not peptide) bonds, in linear amides"/>
    <property type="evidence" value="ECO:0007669"/>
    <property type="project" value="TreeGrafter"/>
</dbReference>
<keyword evidence="4" id="KW-0862">Zinc</keyword>
<dbReference type="SUPFAM" id="SSF102215">
    <property type="entry name" value="Creatininase"/>
    <property type="match status" value="1"/>
</dbReference>
<dbReference type="RefSeq" id="WP_130358379.1">
    <property type="nucleotide sequence ID" value="NZ_SGXC01000002.1"/>
</dbReference>
<comment type="cofactor">
    <cofactor evidence="1">
        <name>Zn(2+)</name>
        <dbReference type="ChEBI" id="CHEBI:29105"/>
    </cofactor>
</comment>
<dbReference type="GO" id="GO:0046872">
    <property type="term" value="F:metal ion binding"/>
    <property type="evidence" value="ECO:0007669"/>
    <property type="project" value="UniProtKB-KW"/>
</dbReference>
<evidence type="ECO:0000313" key="7">
    <source>
        <dbReference type="Proteomes" id="UP000292445"/>
    </source>
</evidence>
<evidence type="ECO:0000256" key="5">
    <source>
        <dbReference type="ARBA" id="ARBA00024029"/>
    </source>
</evidence>
<dbReference type="Proteomes" id="UP000292445">
    <property type="component" value="Unassembled WGS sequence"/>
</dbReference>
<sequence>MRTDHSTYADIRAYLKNHDTLLVPVGATEQYGSHLATGAELRLCEMIATEVGALTGFAVTPIIPVNYSAMFLDYPGTLSVSMATLERYLDEMCDGLAGQGFRHFMFVNIHAGSLGPIESVCRNLRRRHGAVGGTIDVFTVMRDVGGVEFKTRKSPSGHASEMVTSVALAKCPELVFMDRAQATESLRPFVDGVKTVSSGKVSLGKSSFSVFSDISDYAPIGTQGDPTGATAEQGHQVWNAAVDYLAEAARKFSQMSFQA</sequence>
<organism evidence="6 7">
    <name type="scientific">Pigmentiphaga kullae</name>
    <dbReference type="NCBI Taxonomy" id="151784"/>
    <lineage>
        <taxon>Bacteria</taxon>
        <taxon>Pseudomonadati</taxon>
        <taxon>Pseudomonadota</taxon>
        <taxon>Betaproteobacteria</taxon>
        <taxon>Burkholderiales</taxon>
        <taxon>Alcaligenaceae</taxon>
        <taxon>Pigmentiphaga</taxon>
    </lineage>
</organism>
<dbReference type="AlphaFoldDB" id="A0A4V2F309"/>
<evidence type="ECO:0000256" key="3">
    <source>
        <dbReference type="ARBA" id="ARBA00022801"/>
    </source>
</evidence>
<evidence type="ECO:0000256" key="1">
    <source>
        <dbReference type="ARBA" id="ARBA00001947"/>
    </source>
</evidence>
<evidence type="ECO:0000313" key="6">
    <source>
        <dbReference type="EMBL" id="RZS80754.1"/>
    </source>
</evidence>
<comment type="similarity">
    <text evidence="5">Belongs to the creatininase superfamily.</text>
</comment>
<protein>
    <submittedName>
        <fullName evidence="6">Creatinine amidohydrolase</fullName>
    </submittedName>
</protein>
<evidence type="ECO:0000256" key="2">
    <source>
        <dbReference type="ARBA" id="ARBA00022723"/>
    </source>
</evidence>